<evidence type="ECO:0000256" key="4">
    <source>
        <dbReference type="ARBA" id="ARBA00022597"/>
    </source>
</evidence>
<keyword evidence="8 9" id="KW-0472">Membrane</keyword>
<accession>A0A921GAR9</accession>
<comment type="caution">
    <text evidence="10">The sequence shown here is derived from an EMBL/GenBank/DDBJ whole genome shotgun (WGS) entry which is preliminary data.</text>
</comment>
<gene>
    <name evidence="10" type="ORF">K8V91_04860</name>
</gene>
<evidence type="ECO:0000256" key="6">
    <source>
        <dbReference type="ARBA" id="ARBA00022692"/>
    </source>
</evidence>
<dbReference type="InterPro" id="IPR050303">
    <property type="entry name" value="GatZ_KbaZ_carbometab"/>
</dbReference>
<dbReference type="GO" id="GO:0009401">
    <property type="term" value="P:phosphoenolpyruvate-dependent sugar phosphotransferase system"/>
    <property type="evidence" value="ECO:0007669"/>
    <property type="project" value="UniProtKB-KW"/>
</dbReference>
<feature type="transmembrane region" description="Helical" evidence="9">
    <location>
        <begin position="55"/>
        <end position="83"/>
    </location>
</feature>
<keyword evidence="2" id="KW-0813">Transport</keyword>
<dbReference type="PANTHER" id="PTHR32502:SF8">
    <property type="entry name" value="N-ACETYLGALACTOSAMINE PERMEASE IIC COMPONENT 1"/>
    <property type="match status" value="1"/>
</dbReference>
<dbReference type="InterPro" id="IPR004700">
    <property type="entry name" value="PTS_IIC_man"/>
</dbReference>
<reference evidence="10" key="2">
    <citation type="submission" date="2021-09" db="EMBL/GenBank/DDBJ databases">
        <authorList>
            <person name="Gilroy R."/>
        </authorList>
    </citation>
    <scope>NUCLEOTIDE SEQUENCE</scope>
    <source>
        <strain evidence="10">CHK193-16274</strain>
    </source>
</reference>
<dbReference type="PROSITE" id="PS51106">
    <property type="entry name" value="PTS_EIIC_TYPE_4"/>
    <property type="match status" value="1"/>
</dbReference>
<feature type="transmembrane region" description="Helical" evidence="9">
    <location>
        <begin position="135"/>
        <end position="159"/>
    </location>
</feature>
<evidence type="ECO:0000313" key="10">
    <source>
        <dbReference type="EMBL" id="HJF40236.1"/>
    </source>
</evidence>
<comment type="subcellular location">
    <subcellularLocation>
        <location evidence="1">Cell membrane</location>
        <topology evidence="1">Multi-pass membrane protein</topology>
    </subcellularLocation>
</comment>
<dbReference type="Pfam" id="PF03609">
    <property type="entry name" value="EII-Sor"/>
    <property type="match status" value="1"/>
</dbReference>
<evidence type="ECO:0000313" key="11">
    <source>
        <dbReference type="Proteomes" id="UP000749320"/>
    </source>
</evidence>
<organism evidence="10 11">
    <name type="scientific">Thomasclavelia spiroformis</name>
    <dbReference type="NCBI Taxonomy" id="29348"/>
    <lineage>
        <taxon>Bacteria</taxon>
        <taxon>Bacillati</taxon>
        <taxon>Bacillota</taxon>
        <taxon>Erysipelotrichia</taxon>
        <taxon>Erysipelotrichales</taxon>
        <taxon>Coprobacillaceae</taxon>
        <taxon>Thomasclavelia</taxon>
    </lineage>
</organism>
<evidence type="ECO:0000256" key="2">
    <source>
        <dbReference type="ARBA" id="ARBA00022448"/>
    </source>
</evidence>
<name>A0A921GAR9_9FIRM</name>
<feature type="transmembrane region" description="Helical" evidence="9">
    <location>
        <begin position="89"/>
        <end position="114"/>
    </location>
</feature>
<keyword evidence="7 9" id="KW-1133">Transmembrane helix</keyword>
<evidence type="ECO:0000256" key="8">
    <source>
        <dbReference type="ARBA" id="ARBA00023136"/>
    </source>
</evidence>
<dbReference type="Proteomes" id="UP000749320">
    <property type="component" value="Unassembled WGS sequence"/>
</dbReference>
<dbReference type="EMBL" id="DYWV01000163">
    <property type="protein sequence ID" value="HJF40236.1"/>
    <property type="molecule type" value="Genomic_DNA"/>
</dbReference>
<dbReference type="GO" id="GO:0005886">
    <property type="term" value="C:plasma membrane"/>
    <property type="evidence" value="ECO:0007669"/>
    <property type="project" value="UniProtKB-SubCell"/>
</dbReference>
<dbReference type="RefSeq" id="WP_191376278.1">
    <property type="nucleotide sequence ID" value="NZ_CAJFOD010000088.1"/>
</dbReference>
<evidence type="ECO:0000256" key="7">
    <source>
        <dbReference type="ARBA" id="ARBA00022989"/>
    </source>
</evidence>
<evidence type="ECO:0000256" key="1">
    <source>
        <dbReference type="ARBA" id="ARBA00004651"/>
    </source>
</evidence>
<feature type="transmembrane region" description="Helical" evidence="9">
    <location>
        <begin position="240"/>
        <end position="260"/>
    </location>
</feature>
<evidence type="ECO:0000256" key="5">
    <source>
        <dbReference type="ARBA" id="ARBA00022683"/>
    </source>
</evidence>
<evidence type="ECO:0000256" key="9">
    <source>
        <dbReference type="SAM" id="Phobius"/>
    </source>
</evidence>
<reference evidence="10" key="1">
    <citation type="journal article" date="2021" name="PeerJ">
        <title>Extensive microbial diversity within the chicken gut microbiome revealed by metagenomics and culture.</title>
        <authorList>
            <person name="Gilroy R."/>
            <person name="Ravi A."/>
            <person name="Getino M."/>
            <person name="Pursley I."/>
            <person name="Horton D.L."/>
            <person name="Alikhan N.F."/>
            <person name="Baker D."/>
            <person name="Gharbi K."/>
            <person name="Hall N."/>
            <person name="Watson M."/>
            <person name="Adriaenssens E.M."/>
            <person name="Foster-Nyarko E."/>
            <person name="Jarju S."/>
            <person name="Secka A."/>
            <person name="Antonio M."/>
            <person name="Oren A."/>
            <person name="Chaudhuri R.R."/>
            <person name="La Ragione R."/>
            <person name="Hildebrand F."/>
            <person name="Pallen M.J."/>
        </authorList>
    </citation>
    <scope>NUCLEOTIDE SEQUENCE</scope>
    <source>
        <strain evidence="10">CHK193-16274</strain>
    </source>
</reference>
<protein>
    <submittedName>
        <fullName evidence="10">PTS sugar transporter subunit IIC</fullName>
    </submittedName>
</protein>
<keyword evidence="6 9" id="KW-0812">Transmembrane</keyword>
<feature type="transmembrane region" description="Helical" evidence="9">
    <location>
        <begin position="203"/>
        <end position="220"/>
    </location>
</feature>
<proteinExistence type="predicted"/>
<keyword evidence="3" id="KW-1003">Cell membrane</keyword>
<dbReference type="AlphaFoldDB" id="A0A921GAR9"/>
<keyword evidence="5" id="KW-0598">Phosphotransferase system</keyword>
<sequence>MVTNAIIVGFVLALAKFLDWFCQTQLSRPIFIVALLGALLGHPQEGIVLAAQLELVFIGNVSLGGVMPSDITMGSIFGAAFALLLGEDLATAVTLALPLAALGTLLYSSMKIVVTSIVPKFEKLIENRNIKGFKRLWIIQFIVFHLCYFVLGFVCIYLGTDAVSAFINAIPDWVQKSMTVASTMLPALGLALLLKTLWQKETCAYYFLGFALGAFLFYNNTTAANLVDGAVQLTSSSTKILSLVQISFIGACIAALVIFAELRKVKEANNSVNTNTLDESEDFFND</sequence>
<keyword evidence="4 10" id="KW-0762">Sugar transport</keyword>
<dbReference type="PANTHER" id="PTHR32502">
    <property type="entry name" value="N-ACETYLGALACTOSAMINE PERMEASE II COMPONENT-RELATED"/>
    <property type="match status" value="1"/>
</dbReference>
<evidence type="ECO:0000256" key="3">
    <source>
        <dbReference type="ARBA" id="ARBA00022475"/>
    </source>
</evidence>
<feature type="transmembrane region" description="Helical" evidence="9">
    <location>
        <begin position="179"/>
        <end position="198"/>
    </location>
</feature>